<dbReference type="Proteomes" id="UP000727407">
    <property type="component" value="Unassembled WGS sequence"/>
</dbReference>
<feature type="region of interest" description="Disordered" evidence="1">
    <location>
        <begin position="1"/>
        <end position="23"/>
    </location>
</feature>
<evidence type="ECO:0000256" key="1">
    <source>
        <dbReference type="SAM" id="MobiDB-lite"/>
    </source>
</evidence>
<reference evidence="2" key="1">
    <citation type="submission" date="2020-07" db="EMBL/GenBank/DDBJ databases">
        <title>Clarias magur genome sequencing, assembly and annotation.</title>
        <authorList>
            <person name="Kushwaha B."/>
            <person name="Kumar R."/>
            <person name="Das P."/>
            <person name="Joshi C.G."/>
            <person name="Kumar D."/>
            <person name="Nagpure N.S."/>
            <person name="Pandey M."/>
            <person name="Agarwal S."/>
            <person name="Srivastava S."/>
            <person name="Singh M."/>
            <person name="Sahoo L."/>
            <person name="Jayasankar P."/>
            <person name="Meher P.K."/>
            <person name="Koringa P.G."/>
            <person name="Iquebal M.A."/>
            <person name="Das S.P."/>
            <person name="Bit A."/>
            <person name="Patnaik S."/>
            <person name="Patel N."/>
            <person name="Shah T.M."/>
            <person name="Hinsu A."/>
            <person name="Jena J.K."/>
        </authorList>
    </citation>
    <scope>NUCLEOTIDE SEQUENCE</scope>
    <source>
        <strain evidence="2">CIFAMagur01</strain>
        <tissue evidence="2">Testis</tissue>
    </source>
</reference>
<organism evidence="2 3">
    <name type="scientific">Clarias magur</name>
    <name type="common">Asian catfish</name>
    <name type="synonym">Macropteronotus magur</name>
    <dbReference type="NCBI Taxonomy" id="1594786"/>
    <lineage>
        <taxon>Eukaryota</taxon>
        <taxon>Metazoa</taxon>
        <taxon>Chordata</taxon>
        <taxon>Craniata</taxon>
        <taxon>Vertebrata</taxon>
        <taxon>Euteleostomi</taxon>
        <taxon>Actinopterygii</taxon>
        <taxon>Neopterygii</taxon>
        <taxon>Teleostei</taxon>
        <taxon>Ostariophysi</taxon>
        <taxon>Siluriformes</taxon>
        <taxon>Clariidae</taxon>
        <taxon>Clarias</taxon>
    </lineage>
</organism>
<evidence type="ECO:0000313" key="2">
    <source>
        <dbReference type="EMBL" id="KAF5908400.1"/>
    </source>
</evidence>
<gene>
    <name evidence="2" type="primary">alg2</name>
    <name evidence="2" type="ORF">DAT39_001890</name>
</gene>
<evidence type="ECO:0000313" key="3">
    <source>
        <dbReference type="Proteomes" id="UP000727407"/>
    </source>
</evidence>
<keyword evidence="3" id="KW-1185">Reference proteome</keyword>
<dbReference type="AlphaFoldDB" id="A0A8J4XGD4"/>
<accession>A0A8J4XGD4</accession>
<comment type="caution">
    <text evidence="2">The sequence shown here is derived from an EMBL/GenBank/DDBJ whole genome shotgun (WGS) entry which is preliminary data.</text>
</comment>
<proteinExistence type="predicted"/>
<dbReference type="EMBL" id="QNUK01000013">
    <property type="protein sequence ID" value="KAF5908400.1"/>
    <property type="molecule type" value="Genomic_DNA"/>
</dbReference>
<sequence>MGSAVGQCESGRTSSIREWRVSDSSGWLERSSADSWHMSAEQLVQGLLRE</sequence>
<protein>
    <submittedName>
        <fullName evidence="2">Alpha-1,3/1,6-mannosyltransferase ALG2</fullName>
    </submittedName>
</protein>
<name>A0A8J4XGD4_CLAMG</name>